<proteinExistence type="inferred from homology"/>
<dbReference type="PANTHER" id="PTHR30535:SF34">
    <property type="entry name" value="MOLYBDATE-BINDING PROTEIN MOLA"/>
    <property type="match status" value="1"/>
</dbReference>
<dbReference type="OrthoDB" id="9797850at2"/>
<dbReference type="Pfam" id="PF01497">
    <property type="entry name" value="Peripla_BP_2"/>
    <property type="match status" value="1"/>
</dbReference>
<dbReference type="InterPro" id="IPR002491">
    <property type="entry name" value="ABC_transptr_periplasmic_BD"/>
</dbReference>
<accession>A0A3M2LSY4</accession>
<dbReference type="Gene3D" id="3.40.50.1980">
    <property type="entry name" value="Nitrogenase molybdenum iron protein domain"/>
    <property type="match status" value="2"/>
</dbReference>
<keyword evidence="2" id="KW-0732">Signal</keyword>
<sequence length="357" mass="37517">MFKRRTLAAVTAALLTSAGCAGAGTGSSTDALDDVLTSPGRTTYPFSVDNCGQKVTFTRPPERVLILNGTSVAESESFVLLGLQGRVLANAQSYGVSDDPSMTARVAALPKGGLTMNRNFEVPAEQTLAAKPDLVISTWSGGFDPKRGLATRGQITAAGANTLVNPVNCALGKPEAGPAEKKAYEGVSIDSSRAFLLLLGRIFDVQYKAADVVHDLRKRVDDVQRAVAGKPTRKVLLAYPGMAMMNANGLPAVMTGRITDDVIRAAGGVNAFAGRDRDTTSTLNKEQLATARVDVLVVGVFSAKEDPDAEARALFAAYPQWSASRTRTYTTVSDGAFLGPLNAWAVERIAKAVHGVG</sequence>
<organism evidence="4 5">
    <name type="scientific">Actinomadura harenae</name>
    <dbReference type="NCBI Taxonomy" id="2483351"/>
    <lineage>
        <taxon>Bacteria</taxon>
        <taxon>Bacillati</taxon>
        <taxon>Actinomycetota</taxon>
        <taxon>Actinomycetes</taxon>
        <taxon>Streptosporangiales</taxon>
        <taxon>Thermomonosporaceae</taxon>
        <taxon>Actinomadura</taxon>
    </lineage>
</organism>
<dbReference type="SUPFAM" id="SSF53807">
    <property type="entry name" value="Helical backbone' metal receptor"/>
    <property type="match status" value="1"/>
</dbReference>
<evidence type="ECO:0000256" key="1">
    <source>
        <dbReference type="ARBA" id="ARBA00008814"/>
    </source>
</evidence>
<evidence type="ECO:0000256" key="2">
    <source>
        <dbReference type="SAM" id="SignalP"/>
    </source>
</evidence>
<dbReference type="PROSITE" id="PS51257">
    <property type="entry name" value="PROKAR_LIPOPROTEIN"/>
    <property type="match status" value="1"/>
</dbReference>
<evidence type="ECO:0000313" key="5">
    <source>
        <dbReference type="Proteomes" id="UP000282674"/>
    </source>
</evidence>
<gene>
    <name evidence="4" type="ORF">EBO15_28870</name>
</gene>
<dbReference type="RefSeq" id="WP_122197607.1">
    <property type="nucleotide sequence ID" value="NZ_JBHSKC010000009.1"/>
</dbReference>
<reference evidence="4 5" key="1">
    <citation type="submission" date="2018-10" db="EMBL/GenBank/DDBJ databases">
        <title>Isolation from soil.</title>
        <authorList>
            <person name="Hu J."/>
        </authorList>
    </citation>
    <scope>NUCLEOTIDE SEQUENCE [LARGE SCALE GENOMIC DNA]</scope>
    <source>
        <strain evidence="4 5">NEAU-Ht49</strain>
    </source>
</reference>
<evidence type="ECO:0000259" key="3">
    <source>
        <dbReference type="PROSITE" id="PS50983"/>
    </source>
</evidence>
<dbReference type="PANTHER" id="PTHR30535">
    <property type="entry name" value="VITAMIN B12-BINDING PROTEIN"/>
    <property type="match status" value="1"/>
</dbReference>
<dbReference type="EMBL" id="RFFG01000063">
    <property type="protein sequence ID" value="RMI39693.1"/>
    <property type="molecule type" value="Genomic_DNA"/>
</dbReference>
<dbReference type="PROSITE" id="PS50983">
    <property type="entry name" value="FE_B12_PBP"/>
    <property type="match status" value="1"/>
</dbReference>
<feature type="signal peptide" evidence="2">
    <location>
        <begin position="1"/>
        <end position="23"/>
    </location>
</feature>
<dbReference type="AlphaFoldDB" id="A0A3M2LSY4"/>
<name>A0A3M2LSY4_9ACTN</name>
<evidence type="ECO:0000313" key="4">
    <source>
        <dbReference type="EMBL" id="RMI39693.1"/>
    </source>
</evidence>
<comment type="similarity">
    <text evidence="1">Belongs to the bacterial solute-binding protein 8 family.</text>
</comment>
<protein>
    <submittedName>
        <fullName evidence="4">ABC transporter iron(III)/siderophore-binding protein</fullName>
    </submittedName>
</protein>
<dbReference type="InterPro" id="IPR050902">
    <property type="entry name" value="ABC_Transporter_SBP"/>
</dbReference>
<feature type="chain" id="PRO_5018083102" evidence="2">
    <location>
        <begin position="24"/>
        <end position="357"/>
    </location>
</feature>
<comment type="caution">
    <text evidence="4">The sequence shown here is derived from an EMBL/GenBank/DDBJ whole genome shotgun (WGS) entry which is preliminary data.</text>
</comment>
<dbReference type="Proteomes" id="UP000282674">
    <property type="component" value="Unassembled WGS sequence"/>
</dbReference>
<feature type="domain" description="Fe/B12 periplasmic-binding" evidence="3">
    <location>
        <begin position="66"/>
        <end position="357"/>
    </location>
</feature>
<keyword evidence="5" id="KW-1185">Reference proteome</keyword>